<comment type="caution">
    <text evidence="3">The sequence shown here is derived from an EMBL/GenBank/DDBJ whole genome shotgun (WGS) entry which is preliminary data.</text>
</comment>
<feature type="transmembrane region" description="Helical" evidence="2">
    <location>
        <begin position="66"/>
        <end position="89"/>
    </location>
</feature>
<keyword evidence="4" id="KW-1185">Reference proteome</keyword>
<dbReference type="Proteomes" id="UP001150062">
    <property type="component" value="Unassembled WGS sequence"/>
</dbReference>
<sequence>MKKWKEVTDELMNNVVSNIKKRLDLVIQMEGESINRFECGELKTKNSHLINNEQLFLKTTPPNMDLILGLSIGIPVAFIVIFIILLILYRRYKRNKKKKKPSETTQAVDTSDNEKEVIVENEEDYDSEENDYVENYSENISDDFGKINTNVSSD</sequence>
<reference evidence="3" key="1">
    <citation type="submission" date="2022-08" db="EMBL/GenBank/DDBJ databases">
        <title>Novel sulfate-reducing endosymbionts in the free-living metamonad Anaeramoeba.</title>
        <authorList>
            <person name="Jerlstrom-Hultqvist J."/>
            <person name="Cepicka I."/>
            <person name="Gallot-Lavallee L."/>
            <person name="Salas-Leiva D."/>
            <person name="Curtis B.A."/>
            <person name="Zahonova K."/>
            <person name="Pipaliya S."/>
            <person name="Dacks J."/>
            <person name="Roger A.J."/>
        </authorList>
    </citation>
    <scope>NUCLEOTIDE SEQUENCE</scope>
    <source>
        <strain evidence="3">Schooner1</strain>
    </source>
</reference>
<feature type="compositionally biased region" description="Acidic residues" evidence="1">
    <location>
        <begin position="119"/>
        <end position="132"/>
    </location>
</feature>
<dbReference type="EMBL" id="JAOAOG010000276">
    <property type="protein sequence ID" value="KAJ6233611.1"/>
    <property type="molecule type" value="Genomic_DNA"/>
</dbReference>
<accession>A0ABQ8XM81</accession>
<evidence type="ECO:0000256" key="2">
    <source>
        <dbReference type="SAM" id="Phobius"/>
    </source>
</evidence>
<protein>
    <submittedName>
        <fullName evidence="3">Myelin p0 related</fullName>
    </submittedName>
</protein>
<evidence type="ECO:0000313" key="4">
    <source>
        <dbReference type="Proteomes" id="UP001150062"/>
    </source>
</evidence>
<proteinExistence type="predicted"/>
<evidence type="ECO:0000256" key="1">
    <source>
        <dbReference type="SAM" id="MobiDB-lite"/>
    </source>
</evidence>
<keyword evidence="2" id="KW-0812">Transmembrane</keyword>
<name>A0ABQ8XM81_9EUKA</name>
<evidence type="ECO:0000313" key="3">
    <source>
        <dbReference type="EMBL" id="KAJ6233611.1"/>
    </source>
</evidence>
<keyword evidence="2" id="KW-0472">Membrane</keyword>
<feature type="region of interest" description="Disordered" evidence="1">
    <location>
        <begin position="95"/>
        <end position="154"/>
    </location>
</feature>
<keyword evidence="2" id="KW-1133">Transmembrane helix</keyword>
<gene>
    <name evidence="3" type="ORF">M0813_29919</name>
</gene>
<organism evidence="3 4">
    <name type="scientific">Anaeramoeba flamelloides</name>
    <dbReference type="NCBI Taxonomy" id="1746091"/>
    <lineage>
        <taxon>Eukaryota</taxon>
        <taxon>Metamonada</taxon>
        <taxon>Anaeramoebidae</taxon>
        <taxon>Anaeramoeba</taxon>
    </lineage>
</organism>